<gene>
    <name evidence="1" type="ORF">ILYODFUR_032158</name>
</gene>
<dbReference type="EMBL" id="JAHRIQ010028318">
    <property type="protein sequence ID" value="MEQ2230707.1"/>
    <property type="molecule type" value="Genomic_DNA"/>
</dbReference>
<accession>A0ABV0TGP9</accession>
<proteinExistence type="predicted"/>
<evidence type="ECO:0000313" key="1">
    <source>
        <dbReference type="EMBL" id="MEQ2230707.1"/>
    </source>
</evidence>
<sequence length="112" mass="12596">MSLPEGRQHSEDSVTVVPFTSDLPPFSNIGSATYRCSHEAFCFGHINLSQWSVFQGRGSPILRLVCDQVIQHCMEPTKSRPLKSKNTCLDLSLGWVKRCSVWLSATFHWTLA</sequence>
<reference evidence="1 2" key="1">
    <citation type="submission" date="2021-06" db="EMBL/GenBank/DDBJ databases">
        <authorList>
            <person name="Palmer J.M."/>
        </authorList>
    </citation>
    <scope>NUCLEOTIDE SEQUENCE [LARGE SCALE GENOMIC DNA]</scope>
    <source>
        <strain evidence="2">if_2019</strain>
        <tissue evidence="1">Muscle</tissue>
    </source>
</reference>
<evidence type="ECO:0000313" key="2">
    <source>
        <dbReference type="Proteomes" id="UP001482620"/>
    </source>
</evidence>
<comment type="caution">
    <text evidence="1">The sequence shown here is derived from an EMBL/GenBank/DDBJ whole genome shotgun (WGS) entry which is preliminary data.</text>
</comment>
<keyword evidence="2" id="KW-1185">Reference proteome</keyword>
<name>A0ABV0TGP9_9TELE</name>
<protein>
    <submittedName>
        <fullName evidence="1">Uncharacterized protein</fullName>
    </submittedName>
</protein>
<organism evidence="1 2">
    <name type="scientific">Ilyodon furcidens</name>
    <name type="common">goldbreast splitfin</name>
    <dbReference type="NCBI Taxonomy" id="33524"/>
    <lineage>
        <taxon>Eukaryota</taxon>
        <taxon>Metazoa</taxon>
        <taxon>Chordata</taxon>
        <taxon>Craniata</taxon>
        <taxon>Vertebrata</taxon>
        <taxon>Euteleostomi</taxon>
        <taxon>Actinopterygii</taxon>
        <taxon>Neopterygii</taxon>
        <taxon>Teleostei</taxon>
        <taxon>Neoteleostei</taxon>
        <taxon>Acanthomorphata</taxon>
        <taxon>Ovalentaria</taxon>
        <taxon>Atherinomorphae</taxon>
        <taxon>Cyprinodontiformes</taxon>
        <taxon>Goodeidae</taxon>
        <taxon>Ilyodon</taxon>
    </lineage>
</organism>
<dbReference type="Proteomes" id="UP001482620">
    <property type="component" value="Unassembled WGS sequence"/>
</dbReference>